<keyword evidence="2" id="KW-0808">Transferase</keyword>
<dbReference type="PANTHER" id="PTHR12526:SF638">
    <property type="entry name" value="SPORE COAT PROTEIN SA"/>
    <property type="match status" value="1"/>
</dbReference>
<keyword evidence="2" id="KW-0328">Glycosyltransferase</keyword>
<dbReference type="EMBL" id="UOFX01000091">
    <property type="protein sequence ID" value="VAX11794.1"/>
    <property type="molecule type" value="Genomic_DNA"/>
</dbReference>
<dbReference type="Pfam" id="PF13692">
    <property type="entry name" value="Glyco_trans_1_4"/>
    <property type="match status" value="1"/>
</dbReference>
<dbReference type="GO" id="GO:0016757">
    <property type="term" value="F:glycosyltransferase activity"/>
    <property type="evidence" value="ECO:0007669"/>
    <property type="project" value="UniProtKB-KW"/>
</dbReference>
<accession>A0A3B1BJ36</accession>
<reference evidence="2" key="1">
    <citation type="submission" date="2018-06" db="EMBL/GenBank/DDBJ databases">
        <authorList>
            <person name="Zhirakovskaya E."/>
        </authorList>
    </citation>
    <scope>NUCLEOTIDE SEQUENCE</scope>
</reference>
<dbReference type="AlphaFoldDB" id="A0A3B1BJ36"/>
<dbReference type="CDD" id="cd03808">
    <property type="entry name" value="GT4_CapM-like"/>
    <property type="match status" value="1"/>
</dbReference>
<dbReference type="Gene3D" id="3.40.50.2000">
    <property type="entry name" value="Glycogen Phosphorylase B"/>
    <property type="match status" value="2"/>
</dbReference>
<dbReference type="PANTHER" id="PTHR12526">
    <property type="entry name" value="GLYCOSYLTRANSFERASE"/>
    <property type="match status" value="1"/>
</dbReference>
<dbReference type="SUPFAM" id="SSF53756">
    <property type="entry name" value="UDP-Glycosyltransferase/glycogen phosphorylase"/>
    <property type="match status" value="1"/>
</dbReference>
<name>A0A3B1BJ36_9ZZZZ</name>
<evidence type="ECO:0000259" key="1">
    <source>
        <dbReference type="Pfam" id="PF13579"/>
    </source>
</evidence>
<dbReference type="EC" id="2.4.1.-" evidence="2"/>
<organism evidence="2">
    <name type="scientific">hydrothermal vent metagenome</name>
    <dbReference type="NCBI Taxonomy" id="652676"/>
    <lineage>
        <taxon>unclassified sequences</taxon>
        <taxon>metagenomes</taxon>
        <taxon>ecological metagenomes</taxon>
    </lineage>
</organism>
<feature type="domain" description="Glycosyltransferase subfamily 4-like N-terminal" evidence="1">
    <location>
        <begin position="21"/>
        <end position="147"/>
    </location>
</feature>
<sequence length="368" mass="41411">MARIAIVLNTSWNVWNFRLPLLHALERAGHEIIVIAPHDEYVGRIPFPCHHVDIRSRSTNPFVDMMTIWGFFRVFQRLRPDIALLYTVKPNVYGNLAAKILGIKTISNVAGLGAVFIHKSLVTLLVKKLYRASLRVPSRVFFQNQDDLSLFLEEKIVCEECVGKIPGSGVDLVRFKPVQLPKNELFVFLLPSRMLWDKGVREYVDAAHLLLKERYAVEFRLMGFLDVDNPEAVSKSDMDGLTNIQGLVYAGVSDQIEEDLAKADCVVLPSYREGTPRALLEAAAMAKPIITTDAVGCRDVVDDGVSGFLCKVADTGDLYKKMKKMLQLSAVERLEMGLQGRRKMEREFDQEIVIASYEQAVADILAEK</sequence>
<proteinExistence type="predicted"/>
<protein>
    <submittedName>
        <fullName evidence="2">Lipid carrier: UDP-N-acetylgalactosaminyltransferase / Alpha-1,3-N-acetylgalactosamine transferase PglA Putative glycosyltransferase</fullName>
        <ecNumber evidence="2">2.4.1.-</ecNumber>
    </submittedName>
</protein>
<dbReference type="Pfam" id="PF13579">
    <property type="entry name" value="Glyco_trans_4_4"/>
    <property type="match status" value="1"/>
</dbReference>
<evidence type="ECO:0000313" key="2">
    <source>
        <dbReference type="EMBL" id="VAX11794.1"/>
    </source>
</evidence>
<dbReference type="InterPro" id="IPR028098">
    <property type="entry name" value="Glyco_trans_4-like_N"/>
</dbReference>
<gene>
    <name evidence="2" type="ORF">MNBD_GAMMA26-1262</name>
</gene>